<comment type="caution">
    <text evidence="1">The sequence shown here is derived from an EMBL/GenBank/DDBJ whole genome shotgun (WGS) entry which is preliminary data.</text>
</comment>
<protein>
    <submittedName>
        <fullName evidence="1">Uncharacterized protein</fullName>
    </submittedName>
</protein>
<proteinExistence type="predicted"/>
<reference evidence="1 2" key="1">
    <citation type="submission" date="2015-10" db="EMBL/GenBank/DDBJ databases">
        <authorList>
            <person name="Gilbert D.G."/>
        </authorList>
    </citation>
    <scope>NUCLEOTIDE SEQUENCE [LARGE SCALE GENOMIC DNA]</scope>
    <source>
        <strain evidence="1">FVVF132</strain>
    </source>
</reference>
<evidence type="ECO:0000313" key="2">
    <source>
        <dbReference type="Proteomes" id="UP000051836"/>
    </source>
</evidence>
<dbReference type="AlphaFoldDB" id="A0A0Q3LTI2"/>
<dbReference type="Proteomes" id="UP000051836">
    <property type="component" value="Unassembled WGS sequence"/>
</dbReference>
<accession>A0A0Q3LTI2</accession>
<name>A0A0Q3LTI2_AMAAE</name>
<organism evidence="1 2">
    <name type="scientific">Amazona aestiva</name>
    <name type="common">Blue-fronted Amazon parrot</name>
    <dbReference type="NCBI Taxonomy" id="12930"/>
    <lineage>
        <taxon>Eukaryota</taxon>
        <taxon>Metazoa</taxon>
        <taxon>Chordata</taxon>
        <taxon>Craniata</taxon>
        <taxon>Vertebrata</taxon>
        <taxon>Euteleostomi</taxon>
        <taxon>Archelosauria</taxon>
        <taxon>Archosauria</taxon>
        <taxon>Dinosauria</taxon>
        <taxon>Saurischia</taxon>
        <taxon>Theropoda</taxon>
        <taxon>Coelurosauria</taxon>
        <taxon>Aves</taxon>
        <taxon>Neognathae</taxon>
        <taxon>Neoaves</taxon>
        <taxon>Telluraves</taxon>
        <taxon>Australaves</taxon>
        <taxon>Psittaciformes</taxon>
        <taxon>Psittacidae</taxon>
        <taxon>Amazona</taxon>
    </lineage>
</organism>
<keyword evidence="2" id="KW-1185">Reference proteome</keyword>
<evidence type="ECO:0000313" key="1">
    <source>
        <dbReference type="EMBL" id="KQK73709.1"/>
    </source>
</evidence>
<dbReference type="EMBL" id="LMAW01003156">
    <property type="protein sequence ID" value="KQK73709.1"/>
    <property type="molecule type" value="Genomic_DNA"/>
</dbReference>
<gene>
    <name evidence="1" type="ORF">AAES_165360</name>
</gene>
<sequence length="103" mass="11554">MPATELTGSGAHQIPLQMSLTCGRVPRNPYPIKTVLQLLDRIFGWEFGLENFSTDVFILTWKVGDSDTHRSYTSSLILLPYTVVKDQISSAYEHLVSKLDIAI</sequence>